<dbReference type="InterPro" id="IPR005147">
    <property type="entry name" value="tRNA_synthase_B5-dom"/>
</dbReference>
<keyword evidence="9 15" id="KW-0067">ATP-binding</keyword>
<evidence type="ECO:0000256" key="13">
    <source>
        <dbReference type="ARBA" id="ARBA00023146"/>
    </source>
</evidence>
<evidence type="ECO:0000259" key="17">
    <source>
        <dbReference type="PROSITE" id="PS50886"/>
    </source>
</evidence>
<dbReference type="InterPro" id="IPR005121">
    <property type="entry name" value="Fdx_antiC-bd"/>
</dbReference>
<feature type="binding site" evidence="15">
    <location>
        <position position="464"/>
    </location>
    <ligand>
        <name>Mg(2+)</name>
        <dbReference type="ChEBI" id="CHEBI:18420"/>
        <note>shared with alpha subunit</note>
    </ligand>
</feature>
<dbReference type="Pfam" id="PF01588">
    <property type="entry name" value="tRNA_bind"/>
    <property type="match status" value="1"/>
</dbReference>
<dbReference type="InterPro" id="IPR041616">
    <property type="entry name" value="PheRS_beta_core"/>
</dbReference>
<name>D0L0C7_HALNC</name>
<keyword evidence="6 15" id="KW-0436">Ligase</keyword>
<dbReference type="GO" id="GO:0000287">
    <property type="term" value="F:magnesium ion binding"/>
    <property type="evidence" value="ECO:0007669"/>
    <property type="project" value="UniProtKB-UniRule"/>
</dbReference>
<dbReference type="eggNOG" id="COG0073">
    <property type="taxonomic scope" value="Bacteria"/>
</dbReference>
<dbReference type="STRING" id="555778.Hneap_1315"/>
<dbReference type="SUPFAM" id="SSF50249">
    <property type="entry name" value="Nucleic acid-binding proteins"/>
    <property type="match status" value="1"/>
</dbReference>
<evidence type="ECO:0000256" key="2">
    <source>
        <dbReference type="ARBA" id="ARBA00008653"/>
    </source>
</evidence>
<feature type="binding site" evidence="15">
    <location>
        <position position="465"/>
    </location>
    <ligand>
        <name>Mg(2+)</name>
        <dbReference type="ChEBI" id="CHEBI:18420"/>
        <note>shared with alpha subunit</note>
    </ligand>
</feature>
<keyword evidence="12 15" id="KW-0648">Protein biosynthesis</keyword>
<dbReference type="Pfam" id="PF17759">
    <property type="entry name" value="tRNA_synthFbeta"/>
    <property type="match status" value="1"/>
</dbReference>
<proteinExistence type="inferred from homology"/>
<keyword evidence="4 15" id="KW-0963">Cytoplasm</keyword>
<dbReference type="SMART" id="SM00873">
    <property type="entry name" value="B3_4"/>
    <property type="match status" value="1"/>
</dbReference>
<dbReference type="SMART" id="SM00896">
    <property type="entry name" value="FDX-ACB"/>
    <property type="match status" value="1"/>
</dbReference>
<dbReference type="SUPFAM" id="SSF54991">
    <property type="entry name" value="Anticodon-binding domain of PheRS"/>
    <property type="match status" value="1"/>
</dbReference>
<dbReference type="SUPFAM" id="SSF46955">
    <property type="entry name" value="Putative DNA-binding domain"/>
    <property type="match status" value="1"/>
</dbReference>
<dbReference type="EMBL" id="CP001801">
    <property type="protein sequence ID" value="ACX96150.1"/>
    <property type="molecule type" value="Genomic_DNA"/>
</dbReference>
<dbReference type="Gene3D" id="3.30.70.380">
    <property type="entry name" value="Ferrodoxin-fold anticodon-binding domain"/>
    <property type="match status" value="1"/>
</dbReference>
<dbReference type="GO" id="GO:0004826">
    <property type="term" value="F:phenylalanine-tRNA ligase activity"/>
    <property type="evidence" value="ECO:0007669"/>
    <property type="project" value="UniProtKB-UniRule"/>
</dbReference>
<keyword evidence="10 15" id="KW-0460">Magnesium</keyword>
<dbReference type="HOGENOM" id="CLU_016891_0_0_6"/>
<feature type="domain" description="TRNA-binding" evidence="17">
    <location>
        <begin position="39"/>
        <end position="147"/>
    </location>
</feature>
<organism evidence="20 21">
    <name type="scientific">Halothiobacillus neapolitanus (strain ATCC 23641 / DSM 15147 / CIP 104769 / NCIMB 8539 / c2)</name>
    <name type="common">Thiobacillus neapolitanus</name>
    <dbReference type="NCBI Taxonomy" id="555778"/>
    <lineage>
        <taxon>Bacteria</taxon>
        <taxon>Pseudomonadati</taxon>
        <taxon>Pseudomonadota</taxon>
        <taxon>Gammaproteobacteria</taxon>
        <taxon>Chromatiales</taxon>
        <taxon>Halothiobacillaceae</taxon>
        <taxon>Halothiobacillus</taxon>
    </lineage>
</organism>
<evidence type="ECO:0000256" key="12">
    <source>
        <dbReference type="ARBA" id="ARBA00022917"/>
    </source>
</evidence>
<evidence type="ECO:0000259" key="19">
    <source>
        <dbReference type="PROSITE" id="PS51483"/>
    </source>
</evidence>
<dbReference type="Gene3D" id="3.30.930.10">
    <property type="entry name" value="Bira Bifunctional Protein, Domain 2"/>
    <property type="match status" value="1"/>
</dbReference>
<comment type="subcellular location">
    <subcellularLocation>
        <location evidence="1 15">Cytoplasm</location>
    </subcellularLocation>
</comment>
<keyword evidence="21" id="KW-1185">Reference proteome</keyword>
<dbReference type="CDD" id="cd00769">
    <property type="entry name" value="PheRS_beta_core"/>
    <property type="match status" value="1"/>
</dbReference>
<dbReference type="GO" id="GO:0009328">
    <property type="term" value="C:phenylalanine-tRNA ligase complex"/>
    <property type="evidence" value="ECO:0007669"/>
    <property type="project" value="TreeGrafter"/>
</dbReference>
<dbReference type="FunFam" id="2.40.50.140:FF:000045">
    <property type="entry name" value="Phenylalanine--tRNA ligase beta subunit"/>
    <property type="match status" value="1"/>
</dbReference>
<comment type="catalytic activity">
    <reaction evidence="14 15">
        <text>tRNA(Phe) + L-phenylalanine + ATP = L-phenylalanyl-tRNA(Phe) + AMP + diphosphate + H(+)</text>
        <dbReference type="Rhea" id="RHEA:19413"/>
        <dbReference type="Rhea" id="RHEA-COMP:9668"/>
        <dbReference type="Rhea" id="RHEA-COMP:9699"/>
        <dbReference type="ChEBI" id="CHEBI:15378"/>
        <dbReference type="ChEBI" id="CHEBI:30616"/>
        <dbReference type="ChEBI" id="CHEBI:33019"/>
        <dbReference type="ChEBI" id="CHEBI:58095"/>
        <dbReference type="ChEBI" id="CHEBI:78442"/>
        <dbReference type="ChEBI" id="CHEBI:78531"/>
        <dbReference type="ChEBI" id="CHEBI:456215"/>
        <dbReference type="EC" id="6.1.1.20"/>
    </reaction>
</comment>
<dbReference type="PROSITE" id="PS51483">
    <property type="entry name" value="B5"/>
    <property type="match status" value="1"/>
</dbReference>
<evidence type="ECO:0000256" key="3">
    <source>
        <dbReference type="ARBA" id="ARBA00011209"/>
    </source>
</evidence>
<dbReference type="InterPro" id="IPR045060">
    <property type="entry name" value="Phe-tRNA-ligase_IIc_bsu"/>
</dbReference>
<dbReference type="HAMAP" id="MF_00283">
    <property type="entry name" value="Phe_tRNA_synth_beta1"/>
    <property type="match status" value="1"/>
</dbReference>
<feature type="binding site" evidence="15">
    <location>
        <position position="461"/>
    </location>
    <ligand>
        <name>Mg(2+)</name>
        <dbReference type="ChEBI" id="CHEBI:18420"/>
        <note>shared with alpha subunit</note>
    </ligand>
</feature>
<dbReference type="RefSeq" id="WP_012824184.1">
    <property type="nucleotide sequence ID" value="NC_013422.1"/>
</dbReference>
<dbReference type="InterPro" id="IPR045864">
    <property type="entry name" value="aa-tRNA-synth_II/BPL/LPL"/>
</dbReference>
<dbReference type="NCBIfam" id="NF045760">
    <property type="entry name" value="YtpR"/>
    <property type="match status" value="1"/>
</dbReference>
<evidence type="ECO:0000256" key="14">
    <source>
        <dbReference type="ARBA" id="ARBA00049255"/>
    </source>
</evidence>
<dbReference type="InterPro" id="IPR020825">
    <property type="entry name" value="Phe-tRNA_synthase-like_B3/B4"/>
</dbReference>
<evidence type="ECO:0000313" key="20">
    <source>
        <dbReference type="EMBL" id="ACX96150.1"/>
    </source>
</evidence>
<dbReference type="CDD" id="cd02796">
    <property type="entry name" value="tRNA_bind_bactPheRS"/>
    <property type="match status" value="1"/>
</dbReference>
<dbReference type="Pfam" id="PF03483">
    <property type="entry name" value="B3_4"/>
    <property type="match status" value="1"/>
</dbReference>
<comment type="cofactor">
    <cofactor evidence="15">
        <name>Mg(2+)</name>
        <dbReference type="ChEBI" id="CHEBI:18420"/>
    </cofactor>
    <text evidence="15">Binds 2 magnesium ions per tetramer.</text>
</comment>
<comment type="subunit">
    <text evidence="3 15">Tetramer of two alpha and two beta subunits.</text>
</comment>
<evidence type="ECO:0000256" key="9">
    <source>
        <dbReference type="ARBA" id="ARBA00022840"/>
    </source>
</evidence>
<keyword evidence="11 16" id="KW-0694">RNA-binding</keyword>
<accession>D0L0C7</accession>
<dbReference type="Gene3D" id="3.50.40.10">
    <property type="entry name" value="Phenylalanyl-trna Synthetase, Chain B, domain 3"/>
    <property type="match status" value="1"/>
</dbReference>
<keyword evidence="7 15" id="KW-0479">Metal-binding</keyword>
<dbReference type="AlphaFoldDB" id="D0L0C7"/>
<dbReference type="FunFam" id="3.30.930.10:FF:000022">
    <property type="entry name" value="Phenylalanine--tRNA ligase beta subunit"/>
    <property type="match status" value="1"/>
</dbReference>
<keyword evidence="13 15" id="KW-0030">Aminoacyl-tRNA synthetase</keyword>
<dbReference type="KEGG" id="hna:Hneap_1315"/>
<dbReference type="PANTHER" id="PTHR10947:SF0">
    <property type="entry name" value="PHENYLALANINE--TRNA LIGASE BETA SUBUNIT"/>
    <property type="match status" value="1"/>
</dbReference>
<dbReference type="eggNOG" id="COG0072">
    <property type="taxonomic scope" value="Bacteria"/>
</dbReference>
<evidence type="ECO:0000256" key="11">
    <source>
        <dbReference type="ARBA" id="ARBA00022884"/>
    </source>
</evidence>
<dbReference type="Gene3D" id="3.30.56.10">
    <property type="match status" value="2"/>
</dbReference>
<gene>
    <name evidence="15" type="primary">pheT</name>
    <name evidence="20" type="ordered locus">Hneap_1315</name>
</gene>
<dbReference type="PROSITE" id="PS51447">
    <property type="entry name" value="FDX_ACB"/>
    <property type="match status" value="1"/>
</dbReference>
<evidence type="ECO:0000256" key="10">
    <source>
        <dbReference type="ARBA" id="ARBA00022842"/>
    </source>
</evidence>
<dbReference type="GO" id="GO:0000049">
    <property type="term" value="F:tRNA binding"/>
    <property type="evidence" value="ECO:0007669"/>
    <property type="project" value="UniProtKB-UniRule"/>
</dbReference>
<dbReference type="InterPro" id="IPR009061">
    <property type="entry name" value="DNA-bd_dom_put_sf"/>
</dbReference>
<evidence type="ECO:0000259" key="18">
    <source>
        <dbReference type="PROSITE" id="PS51447"/>
    </source>
</evidence>
<dbReference type="Gene3D" id="2.40.50.140">
    <property type="entry name" value="Nucleic acid-binding proteins"/>
    <property type="match status" value="1"/>
</dbReference>
<keyword evidence="5 16" id="KW-0820">tRNA-binding</keyword>
<evidence type="ECO:0000256" key="16">
    <source>
        <dbReference type="PROSITE-ProRule" id="PRU00209"/>
    </source>
</evidence>
<feature type="domain" description="FDX-ACB" evidence="18">
    <location>
        <begin position="706"/>
        <end position="798"/>
    </location>
</feature>
<evidence type="ECO:0000256" key="6">
    <source>
        <dbReference type="ARBA" id="ARBA00022598"/>
    </source>
</evidence>
<dbReference type="GO" id="GO:0006432">
    <property type="term" value="P:phenylalanyl-tRNA aminoacylation"/>
    <property type="evidence" value="ECO:0007669"/>
    <property type="project" value="UniProtKB-UniRule"/>
</dbReference>
<sequence length="799" mass="86906">MRFSESWLREWINPPVDTTTLAHRLTMAGLEVDAIEPAAESFSGVVVADVRSVEPHPDADKLKITRVTDGNNEYQIVCGASNVRVGMRVPLATLGARLPGGLVIKSAKLRGIPSEGMLCGASELGIPSVVDGLWELPSDAPLGQSIRDWLNLDDSVIELGITPNRGDALSILGIARDCSALFDMDLTLCDQSSAVQVTSDAIQPAQIDAPDDCPVYLTQVISGVSVERRTPMWMSERLRRAGIKVIEPIVDICNYVMLELGQPLHAFDQQKLHGGLTVRHARPGETMDALNQQKLELDADCLVIADAAGPVALAGIIGGLGSAVSSETVSIVLESAHFTPEVIAGRARRLGLTTDAAFRFERGVDPLLPERALSRAAALIQQICGGQAGPASAAQGAQAPRLPAVIVLDMDWAERRLGLAIPPEQARTFLVRLGCIVEFQSETILTVTPPSHRFDMVIAEDLLEELARLLGFDAFRAPMGRSPLTIGVRPETENSFAKVADFMASRGYFEAISYSFIDPVVAELFSSEPSITLANPISSEMAVMRQSLWPGLLQAVAFNQNRQQSRVRLFELGRSFKGSLDNVQEIDQLAAVMVGGRWPEQWAEKSAQVDFFDLKGDCEALLLHLGFSIDATSEHPANVRFQAAAHPALHPGQTAEILIHDRPCGWLGAIHPDIAEKMDVNGSVFVLELDLHALQNRHLPMNKPRSRFPQVRRDLALLKPATLPISELLSLIKKDSPASLREVGIFDRYVGTGIEPGFESVAVKLIFQESERTLTDDEIVGIISDIRAKLAQKNIQLRT</sequence>
<evidence type="ECO:0000256" key="4">
    <source>
        <dbReference type="ARBA" id="ARBA00022490"/>
    </source>
</evidence>
<dbReference type="SUPFAM" id="SSF55681">
    <property type="entry name" value="Class II aaRS and biotin synthetases"/>
    <property type="match status" value="1"/>
</dbReference>
<comment type="similarity">
    <text evidence="2 15">Belongs to the phenylalanyl-tRNA synthetase beta subunit family. Type 1 subfamily.</text>
</comment>
<evidence type="ECO:0000256" key="5">
    <source>
        <dbReference type="ARBA" id="ARBA00022555"/>
    </source>
</evidence>
<dbReference type="Proteomes" id="UP000009102">
    <property type="component" value="Chromosome"/>
</dbReference>
<dbReference type="SUPFAM" id="SSF56037">
    <property type="entry name" value="PheT/TilS domain"/>
    <property type="match status" value="1"/>
</dbReference>
<dbReference type="InterPro" id="IPR005146">
    <property type="entry name" value="B3/B4_tRNA-bd"/>
</dbReference>
<reference evidence="20 21" key="1">
    <citation type="submission" date="2009-10" db="EMBL/GenBank/DDBJ databases">
        <title>Complete sequence of Halothiobacillus neapolitanus c2.</title>
        <authorList>
            <consortium name="US DOE Joint Genome Institute"/>
            <person name="Lucas S."/>
            <person name="Copeland A."/>
            <person name="Lapidus A."/>
            <person name="Glavina del Rio T."/>
            <person name="Tice H."/>
            <person name="Bruce D."/>
            <person name="Goodwin L."/>
            <person name="Pitluck S."/>
            <person name="Davenport K."/>
            <person name="Brettin T."/>
            <person name="Detter J.C."/>
            <person name="Han C."/>
            <person name="Tapia R."/>
            <person name="Larimer F."/>
            <person name="Land M."/>
            <person name="Hauser L."/>
            <person name="Kyrpides N."/>
            <person name="Mikhailova N."/>
            <person name="Kerfeld C."/>
            <person name="Cannon G."/>
            <person name="Heinhort S."/>
        </authorList>
    </citation>
    <scope>NUCLEOTIDE SEQUENCE [LARGE SCALE GENOMIC DNA]</scope>
    <source>
        <strain evidence="21">ATCC 23641 / c2</strain>
    </source>
</reference>
<dbReference type="PANTHER" id="PTHR10947">
    <property type="entry name" value="PHENYLALANYL-TRNA SYNTHETASE BETA CHAIN AND LEUCINE-RICH REPEAT-CONTAINING PROTEIN 47"/>
    <property type="match status" value="1"/>
</dbReference>
<protein>
    <recommendedName>
        <fullName evidence="15">Phenylalanine--tRNA ligase beta subunit</fullName>
        <ecNumber evidence="15">6.1.1.20</ecNumber>
    </recommendedName>
    <alternativeName>
        <fullName evidence="15">Phenylalanyl-tRNA synthetase beta subunit</fullName>
        <shortName evidence="15">PheRS</shortName>
    </alternativeName>
</protein>
<dbReference type="EC" id="6.1.1.20" evidence="15"/>
<dbReference type="Pfam" id="PF03484">
    <property type="entry name" value="B5"/>
    <property type="match status" value="1"/>
</dbReference>
<dbReference type="InterPro" id="IPR033714">
    <property type="entry name" value="tRNA_bind_bactPheRS"/>
</dbReference>
<dbReference type="InterPro" id="IPR002547">
    <property type="entry name" value="tRNA-bd_dom"/>
</dbReference>
<dbReference type="PROSITE" id="PS50886">
    <property type="entry name" value="TRBD"/>
    <property type="match status" value="1"/>
</dbReference>
<evidence type="ECO:0000256" key="15">
    <source>
        <dbReference type="HAMAP-Rule" id="MF_00283"/>
    </source>
</evidence>
<evidence type="ECO:0000256" key="8">
    <source>
        <dbReference type="ARBA" id="ARBA00022741"/>
    </source>
</evidence>
<dbReference type="GO" id="GO:0005524">
    <property type="term" value="F:ATP binding"/>
    <property type="evidence" value="ECO:0007669"/>
    <property type="project" value="UniProtKB-UniRule"/>
</dbReference>
<dbReference type="SMART" id="SM00874">
    <property type="entry name" value="B5"/>
    <property type="match status" value="1"/>
</dbReference>
<dbReference type="InterPro" id="IPR036690">
    <property type="entry name" value="Fdx_antiC-bd_sf"/>
</dbReference>
<evidence type="ECO:0000313" key="21">
    <source>
        <dbReference type="Proteomes" id="UP000009102"/>
    </source>
</evidence>
<dbReference type="InterPro" id="IPR004532">
    <property type="entry name" value="Phe-tRNA-ligase_IIc_bsu_bact"/>
</dbReference>
<keyword evidence="8 15" id="KW-0547">Nucleotide-binding</keyword>
<feature type="binding site" evidence="15">
    <location>
        <position position="455"/>
    </location>
    <ligand>
        <name>Mg(2+)</name>
        <dbReference type="ChEBI" id="CHEBI:18420"/>
        <note>shared with alpha subunit</note>
    </ligand>
</feature>
<dbReference type="InterPro" id="IPR012340">
    <property type="entry name" value="NA-bd_OB-fold"/>
</dbReference>
<dbReference type="OrthoDB" id="9805455at2"/>
<dbReference type="Pfam" id="PF03147">
    <property type="entry name" value="FDX-ACB"/>
    <property type="match status" value="1"/>
</dbReference>
<dbReference type="NCBIfam" id="TIGR00472">
    <property type="entry name" value="pheT_bact"/>
    <property type="match status" value="1"/>
</dbReference>
<evidence type="ECO:0000256" key="7">
    <source>
        <dbReference type="ARBA" id="ARBA00022723"/>
    </source>
</evidence>
<feature type="domain" description="B5" evidence="19">
    <location>
        <begin position="401"/>
        <end position="477"/>
    </location>
</feature>
<evidence type="ECO:0000256" key="1">
    <source>
        <dbReference type="ARBA" id="ARBA00004496"/>
    </source>
</evidence>